<organism evidence="5 6">
    <name type="scientific">Thermoclostridium caenicola</name>
    <dbReference type="NCBI Taxonomy" id="659425"/>
    <lineage>
        <taxon>Bacteria</taxon>
        <taxon>Bacillati</taxon>
        <taxon>Bacillota</taxon>
        <taxon>Clostridia</taxon>
        <taxon>Eubacteriales</taxon>
        <taxon>Oscillospiraceae</taxon>
        <taxon>Thermoclostridium</taxon>
    </lineage>
</organism>
<dbReference type="PANTHER" id="PTHR43265">
    <property type="entry name" value="ESTERASE ESTD"/>
    <property type="match status" value="1"/>
</dbReference>
<evidence type="ECO:0000256" key="2">
    <source>
        <dbReference type="SAM" id="SignalP"/>
    </source>
</evidence>
<evidence type="ECO:0000256" key="1">
    <source>
        <dbReference type="ARBA" id="ARBA00022801"/>
    </source>
</evidence>
<dbReference type="InterPro" id="IPR002471">
    <property type="entry name" value="Pept_S9_AS"/>
</dbReference>
<feature type="domain" description="DUF3887" evidence="4">
    <location>
        <begin position="48"/>
        <end position="141"/>
    </location>
</feature>
<keyword evidence="1" id="KW-0378">Hydrolase</keyword>
<dbReference type="GO" id="GO:0004252">
    <property type="term" value="F:serine-type endopeptidase activity"/>
    <property type="evidence" value="ECO:0007669"/>
    <property type="project" value="InterPro"/>
</dbReference>
<dbReference type="PANTHER" id="PTHR43265:SF1">
    <property type="entry name" value="ESTERASE ESTD"/>
    <property type="match status" value="1"/>
</dbReference>
<evidence type="ECO:0000313" key="6">
    <source>
        <dbReference type="Proteomes" id="UP000324781"/>
    </source>
</evidence>
<dbReference type="EMBL" id="FQZP01000001">
    <property type="protein sequence ID" value="SHI38332.1"/>
    <property type="molecule type" value="Genomic_DNA"/>
</dbReference>
<evidence type="ECO:0000259" key="3">
    <source>
        <dbReference type="Pfam" id="PF12146"/>
    </source>
</evidence>
<dbReference type="AlphaFoldDB" id="A0A1M6APE2"/>
<dbReference type="InterPro" id="IPR029058">
    <property type="entry name" value="AB_hydrolase_fold"/>
</dbReference>
<dbReference type="SUPFAM" id="SSF53474">
    <property type="entry name" value="alpha/beta-Hydrolases"/>
    <property type="match status" value="1"/>
</dbReference>
<dbReference type="InterPro" id="IPR024981">
    <property type="entry name" value="DUF3887"/>
</dbReference>
<dbReference type="GO" id="GO:0006508">
    <property type="term" value="P:proteolysis"/>
    <property type="evidence" value="ECO:0007669"/>
    <property type="project" value="InterPro"/>
</dbReference>
<dbReference type="Gene3D" id="3.10.450.590">
    <property type="match status" value="1"/>
</dbReference>
<protein>
    <recommendedName>
        <fullName evidence="7">Serine aminopeptidase S33 domain-containing protein</fullName>
    </recommendedName>
</protein>
<keyword evidence="6" id="KW-1185">Reference proteome</keyword>
<dbReference type="Proteomes" id="UP000324781">
    <property type="component" value="Unassembled WGS sequence"/>
</dbReference>
<name>A0A1M6APE2_9FIRM</name>
<dbReference type="PROSITE" id="PS00708">
    <property type="entry name" value="PRO_ENDOPEP_SER"/>
    <property type="match status" value="1"/>
</dbReference>
<reference evidence="5 6" key="1">
    <citation type="submission" date="2016-11" db="EMBL/GenBank/DDBJ databases">
        <authorList>
            <person name="Varghese N."/>
            <person name="Submissions S."/>
        </authorList>
    </citation>
    <scope>NUCLEOTIDE SEQUENCE [LARGE SCALE GENOMIC DNA]</scope>
    <source>
        <strain evidence="5 6">DSM 19027</strain>
    </source>
</reference>
<dbReference type="InterPro" id="IPR022742">
    <property type="entry name" value="Hydrolase_4"/>
</dbReference>
<feature type="chain" id="PRO_5013087552" description="Serine aminopeptidase S33 domain-containing protein" evidence="2">
    <location>
        <begin position="24"/>
        <end position="457"/>
    </location>
</feature>
<dbReference type="Pfam" id="PF12146">
    <property type="entry name" value="Hydrolase_4"/>
    <property type="match status" value="1"/>
</dbReference>
<evidence type="ECO:0008006" key="7">
    <source>
        <dbReference type="Google" id="ProtNLM"/>
    </source>
</evidence>
<dbReference type="PROSITE" id="PS51257">
    <property type="entry name" value="PROKAR_LIPOPROTEIN"/>
    <property type="match status" value="1"/>
</dbReference>
<dbReference type="Pfam" id="PF13026">
    <property type="entry name" value="DUF3887"/>
    <property type="match status" value="1"/>
</dbReference>
<dbReference type="RefSeq" id="WP_188118291.1">
    <property type="nucleotide sequence ID" value="NZ_DAONMB010000014.1"/>
</dbReference>
<feature type="signal peptide" evidence="2">
    <location>
        <begin position="1"/>
        <end position="23"/>
    </location>
</feature>
<dbReference type="Gene3D" id="3.40.50.1820">
    <property type="entry name" value="alpha/beta hydrolase"/>
    <property type="match status" value="1"/>
</dbReference>
<keyword evidence="2" id="KW-0732">Signal</keyword>
<gene>
    <name evidence="5" type="ORF">SAMN05444373_1001115</name>
</gene>
<evidence type="ECO:0000313" key="5">
    <source>
        <dbReference type="EMBL" id="SHI38332.1"/>
    </source>
</evidence>
<evidence type="ECO:0000259" key="4">
    <source>
        <dbReference type="Pfam" id="PF13026"/>
    </source>
</evidence>
<dbReference type="GO" id="GO:0052689">
    <property type="term" value="F:carboxylic ester hydrolase activity"/>
    <property type="evidence" value="ECO:0007669"/>
    <property type="project" value="TreeGrafter"/>
</dbReference>
<accession>A0A1M6APE2</accession>
<feature type="domain" description="Serine aminopeptidase S33" evidence="3">
    <location>
        <begin position="209"/>
        <end position="425"/>
    </location>
</feature>
<proteinExistence type="predicted"/>
<sequence length="457" mass="49927">MRKHLVWILAVLILLTGCGGGQAPGATVTPAPSTASPWPEGTSMEEMAVNLVSDMAAGNFEKVYSSYPFSPEMKAVITDSQFIRDQLWNPLISAYGAFSEITGTKASQRQDYDIISVITAFEKGSLYINVVFDADMRVAGLNFAPDPDAVATKAPESISETDITFGKSGWELSGTLTKPAGDGPFPVVILVHGSGPNDRDETLGPNKPFRDIALGLAHRGVATLRYDKRTYAHQQKMSGLTDITVYEETVEDAILAAEFLKQDGSIDKSRIYILGHSLGGMLIPRIAPFTPDAAGYIIMAGPVTPLEDLIVKQTAYISELDGTVTEQEEQALETYKAMRDRVKALTPGSDLPPEQLFGIPASYWLDLKDYRPAEAAKAIGKPLLILQGDRDYQVTMEDFEQWKDALEDKDNVTFKSYEGLNHLMIYGTDTPGPQDYNTPGKVDDRVLEDIASWILGS</sequence>
<dbReference type="InterPro" id="IPR053145">
    <property type="entry name" value="AB_hydrolase_Est10"/>
</dbReference>